<dbReference type="InterPro" id="IPR044643">
    <property type="entry name" value="TrpF_fam"/>
</dbReference>
<evidence type="ECO:0000256" key="4">
    <source>
        <dbReference type="ARBA" id="ARBA00012572"/>
    </source>
</evidence>
<evidence type="ECO:0000256" key="7">
    <source>
        <dbReference type="ARBA" id="ARBA00022822"/>
    </source>
</evidence>
<reference evidence="12 13" key="1">
    <citation type="journal article" date="2016" name="Nat. Commun.">
        <title>Thousands of microbial genomes shed light on interconnected biogeochemical processes in an aquifer system.</title>
        <authorList>
            <person name="Anantharaman K."/>
            <person name="Brown C.T."/>
            <person name="Hug L.A."/>
            <person name="Sharon I."/>
            <person name="Castelle C.J."/>
            <person name="Probst A.J."/>
            <person name="Thomas B.C."/>
            <person name="Singh A."/>
            <person name="Wilkins M.J."/>
            <person name="Karaoz U."/>
            <person name="Brodie E.L."/>
            <person name="Williams K.H."/>
            <person name="Hubbard S.S."/>
            <person name="Banfield J.F."/>
        </authorList>
    </citation>
    <scope>NUCLEOTIDE SEQUENCE [LARGE SCALE GENOMIC DNA]</scope>
</reference>
<keyword evidence="6 10" id="KW-0028">Amino-acid biosynthesis</keyword>
<dbReference type="PANTHER" id="PTHR42894">
    <property type="entry name" value="N-(5'-PHOSPHORIBOSYL)ANTHRANILATE ISOMERASE"/>
    <property type="match status" value="1"/>
</dbReference>
<comment type="catalytic activity">
    <reaction evidence="1 10">
        <text>N-(5-phospho-beta-D-ribosyl)anthranilate = 1-(2-carboxyphenylamino)-1-deoxy-D-ribulose 5-phosphate</text>
        <dbReference type="Rhea" id="RHEA:21540"/>
        <dbReference type="ChEBI" id="CHEBI:18277"/>
        <dbReference type="ChEBI" id="CHEBI:58613"/>
        <dbReference type="EC" id="5.3.1.24"/>
    </reaction>
</comment>
<dbReference type="EMBL" id="MEUM01000115">
    <property type="protein sequence ID" value="OGC41244.1"/>
    <property type="molecule type" value="Genomic_DNA"/>
</dbReference>
<evidence type="ECO:0000313" key="12">
    <source>
        <dbReference type="EMBL" id="OGC41244.1"/>
    </source>
</evidence>
<organism evidence="12 13">
    <name type="scientific">candidate division WOR-3 bacterium RBG_13_43_14</name>
    <dbReference type="NCBI Taxonomy" id="1802590"/>
    <lineage>
        <taxon>Bacteria</taxon>
        <taxon>Bacteria division WOR-3</taxon>
    </lineage>
</organism>
<evidence type="ECO:0000259" key="11">
    <source>
        <dbReference type="Pfam" id="PF00697"/>
    </source>
</evidence>
<gene>
    <name evidence="10" type="primary">trpF</name>
    <name evidence="12" type="ORF">A2Y85_03485</name>
</gene>
<accession>A0A1F4U8G7</accession>
<dbReference type="Pfam" id="PF00697">
    <property type="entry name" value="PRAI"/>
    <property type="match status" value="1"/>
</dbReference>
<dbReference type="PANTHER" id="PTHR42894:SF1">
    <property type="entry name" value="N-(5'-PHOSPHORIBOSYL)ANTHRANILATE ISOMERASE"/>
    <property type="match status" value="1"/>
</dbReference>
<dbReference type="FunFam" id="3.20.20.70:FF:000075">
    <property type="entry name" value="Tryptophan biosynthesis protein TRP1"/>
    <property type="match status" value="1"/>
</dbReference>
<feature type="domain" description="N-(5'phosphoribosyl) anthranilate isomerase (PRAI)" evidence="11">
    <location>
        <begin position="8"/>
        <end position="197"/>
    </location>
</feature>
<evidence type="ECO:0000256" key="8">
    <source>
        <dbReference type="ARBA" id="ARBA00023141"/>
    </source>
</evidence>
<evidence type="ECO:0000256" key="6">
    <source>
        <dbReference type="ARBA" id="ARBA00022605"/>
    </source>
</evidence>
<dbReference type="EC" id="5.3.1.24" evidence="4 10"/>
<dbReference type="GO" id="GO:0004640">
    <property type="term" value="F:phosphoribosylanthranilate isomerase activity"/>
    <property type="evidence" value="ECO:0007669"/>
    <property type="project" value="UniProtKB-UniRule"/>
</dbReference>
<dbReference type="GO" id="GO:0000162">
    <property type="term" value="P:L-tryptophan biosynthetic process"/>
    <property type="evidence" value="ECO:0007669"/>
    <property type="project" value="UniProtKB-UniRule"/>
</dbReference>
<dbReference type="CDD" id="cd00405">
    <property type="entry name" value="PRAI"/>
    <property type="match status" value="1"/>
</dbReference>
<dbReference type="HAMAP" id="MF_00135">
    <property type="entry name" value="PRAI"/>
    <property type="match status" value="1"/>
</dbReference>
<comment type="pathway">
    <text evidence="2 10">Amino-acid biosynthesis; L-tryptophan biosynthesis; L-tryptophan from chorismate: step 3/5.</text>
</comment>
<dbReference type="AlphaFoldDB" id="A0A1F4U8G7"/>
<dbReference type="InterPro" id="IPR013785">
    <property type="entry name" value="Aldolase_TIM"/>
</dbReference>
<dbReference type="Proteomes" id="UP000177025">
    <property type="component" value="Unassembled WGS sequence"/>
</dbReference>
<evidence type="ECO:0000256" key="10">
    <source>
        <dbReference type="HAMAP-Rule" id="MF_00135"/>
    </source>
</evidence>
<proteinExistence type="inferred from homology"/>
<protein>
    <recommendedName>
        <fullName evidence="5 10">N-(5'-phosphoribosyl)anthranilate isomerase</fullName>
        <shortName evidence="10">PRAI</shortName>
        <ecNumber evidence="4 10">5.3.1.24</ecNumber>
    </recommendedName>
</protein>
<name>A0A1F4U8G7_UNCW3</name>
<evidence type="ECO:0000256" key="2">
    <source>
        <dbReference type="ARBA" id="ARBA00004664"/>
    </source>
</evidence>
<comment type="caution">
    <text evidence="12">The sequence shown here is derived from an EMBL/GenBank/DDBJ whole genome shotgun (WGS) entry which is preliminary data.</text>
</comment>
<dbReference type="SUPFAM" id="SSF51366">
    <property type="entry name" value="Ribulose-phoshate binding barrel"/>
    <property type="match status" value="1"/>
</dbReference>
<keyword evidence="8 10" id="KW-0057">Aromatic amino acid biosynthesis</keyword>
<dbReference type="Gene3D" id="3.20.20.70">
    <property type="entry name" value="Aldolase class I"/>
    <property type="match status" value="1"/>
</dbReference>
<evidence type="ECO:0000313" key="13">
    <source>
        <dbReference type="Proteomes" id="UP000177025"/>
    </source>
</evidence>
<dbReference type="UniPathway" id="UPA00035">
    <property type="reaction ID" value="UER00042"/>
</dbReference>
<dbReference type="InterPro" id="IPR001240">
    <property type="entry name" value="PRAI_dom"/>
</dbReference>
<evidence type="ECO:0000256" key="9">
    <source>
        <dbReference type="ARBA" id="ARBA00023235"/>
    </source>
</evidence>
<dbReference type="InterPro" id="IPR011060">
    <property type="entry name" value="RibuloseP-bd_barrel"/>
</dbReference>
<keyword evidence="7 10" id="KW-0822">Tryptophan biosynthesis</keyword>
<evidence type="ECO:0000256" key="3">
    <source>
        <dbReference type="ARBA" id="ARBA00007571"/>
    </source>
</evidence>
<evidence type="ECO:0000256" key="5">
    <source>
        <dbReference type="ARBA" id="ARBA00022272"/>
    </source>
</evidence>
<sequence>MAEAVTRVKICGITNFKDAMTAVNAGADALGFIFASSPRRIMPADARSIIKALPPFIIKVGVFIDMDRKTIRSIIDQTGLNAVQLHGNEPPAGCREFPVPAIKRIKIEPGDTCRLIEEKMKAYDVAAFLLDPGTGSGMRFDWTIAQSLNKNIIIAGGLNVDNVGEAIRLLKPYGVDICSGVEKSKGIKDAAKVKKFIAEVRKCLPV</sequence>
<keyword evidence="9 10" id="KW-0413">Isomerase</keyword>
<evidence type="ECO:0000256" key="1">
    <source>
        <dbReference type="ARBA" id="ARBA00001164"/>
    </source>
</evidence>
<comment type="similarity">
    <text evidence="3 10">Belongs to the TrpF family.</text>
</comment>